<dbReference type="GO" id="GO:0003735">
    <property type="term" value="F:structural constituent of ribosome"/>
    <property type="evidence" value="ECO:0007669"/>
    <property type="project" value="InterPro"/>
</dbReference>
<keyword evidence="2" id="KW-0687">Ribonucleoprotein</keyword>
<evidence type="ECO:0000256" key="1">
    <source>
        <dbReference type="ARBA" id="ARBA00022980"/>
    </source>
</evidence>
<dbReference type="InterPro" id="IPR001648">
    <property type="entry name" value="Ribosomal_bS18"/>
</dbReference>
<dbReference type="GO" id="GO:0032543">
    <property type="term" value="P:mitochondrial translation"/>
    <property type="evidence" value="ECO:0007669"/>
    <property type="project" value="TreeGrafter"/>
</dbReference>
<dbReference type="InterPro" id="IPR036870">
    <property type="entry name" value="Ribosomal_bS18_sf"/>
</dbReference>
<accession>A0A914ENL5</accession>
<evidence type="ECO:0000313" key="4">
    <source>
        <dbReference type="WBParaSite" id="ACRNAN_scaffold9527.g30421.t1"/>
    </source>
</evidence>
<protein>
    <submittedName>
        <fullName evidence="4">Mitochondrial ribosomal protein S18A</fullName>
    </submittedName>
</protein>
<dbReference type="WBParaSite" id="ACRNAN_scaffold9527.g30421.t1">
    <property type="protein sequence ID" value="ACRNAN_scaffold9527.g30421.t1"/>
    <property type="gene ID" value="ACRNAN_scaffold9527.g30421"/>
</dbReference>
<organism evidence="3 4">
    <name type="scientific">Acrobeloides nanus</name>
    <dbReference type="NCBI Taxonomy" id="290746"/>
    <lineage>
        <taxon>Eukaryota</taxon>
        <taxon>Metazoa</taxon>
        <taxon>Ecdysozoa</taxon>
        <taxon>Nematoda</taxon>
        <taxon>Chromadorea</taxon>
        <taxon>Rhabditida</taxon>
        <taxon>Tylenchina</taxon>
        <taxon>Cephalobomorpha</taxon>
        <taxon>Cephaloboidea</taxon>
        <taxon>Cephalobidae</taxon>
        <taxon>Acrobeloides</taxon>
    </lineage>
</organism>
<dbReference type="SUPFAM" id="SSF46911">
    <property type="entry name" value="Ribosomal protein S18"/>
    <property type="match status" value="1"/>
</dbReference>
<dbReference type="Pfam" id="PF01084">
    <property type="entry name" value="Ribosomal_S18"/>
    <property type="match status" value="1"/>
</dbReference>
<dbReference type="Proteomes" id="UP000887540">
    <property type="component" value="Unplaced"/>
</dbReference>
<keyword evidence="3" id="KW-1185">Reference proteome</keyword>
<name>A0A914ENL5_9BILA</name>
<evidence type="ECO:0000313" key="3">
    <source>
        <dbReference type="Proteomes" id="UP000887540"/>
    </source>
</evidence>
<dbReference type="PANTHER" id="PTHR13479:SF66">
    <property type="entry name" value="LARGE RIBOSOMAL SUBUNIT PROTEIN ML66"/>
    <property type="match status" value="1"/>
</dbReference>
<sequence length="156" mass="18711">MAVKAKRVEERVDGNVTYVSLEDVPEPSNVKYFKKQNEKMCTLCTCDVPVEITYRDILILEQFMREDGTVLPKKLTGLCKKQQMHIERCIMQAHWSGLFPDKTRPDFDRAGYKRFNRHWKDDLDIYKLKLKEEPGIWYYIKRYNPKAKEYVPRKKE</sequence>
<dbReference type="NCBIfam" id="TIGR00165">
    <property type="entry name" value="S18"/>
    <property type="match status" value="1"/>
</dbReference>
<reference evidence="4" key="1">
    <citation type="submission" date="2022-11" db="UniProtKB">
        <authorList>
            <consortium name="WormBaseParasite"/>
        </authorList>
    </citation>
    <scope>IDENTIFICATION</scope>
</reference>
<dbReference type="GO" id="GO:0070181">
    <property type="term" value="F:small ribosomal subunit rRNA binding"/>
    <property type="evidence" value="ECO:0007669"/>
    <property type="project" value="TreeGrafter"/>
</dbReference>
<dbReference type="AlphaFoldDB" id="A0A914ENL5"/>
<evidence type="ECO:0000256" key="2">
    <source>
        <dbReference type="ARBA" id="ARBA00023274"/>
    </source>
</evidence>
<dbReference type="GO" id="GO:0005763">
    <property type="term" value="C:mitochondrial small ribosomal subunit"/>
    <property type="evidence" value="ECO:0007669"/>
    <property type="project" value="TreeGrafter"/>
</dbReference>
<keyword evidence="1" id="KW-0689">Ribosomal protein</keyword>
<dbReference type="PANTHER" id="PTHR13479">
    <property type="entry name" value="30S RIBOSOMAL PROTEIN S18"/>
    <property type="match status" value="1"/>
</dbReference>
<proteinExistence type="predicted"/>
<dbReference type="Gene3D" id="4.10.640.10">
    <property type="entry name" value="Ribosomal protein S18"/>
    <property type="match status" value="1"/>
</dbReference>